<sequence>MVWCHGDTQARPRQTSGGRCYEALEELGSSLCGWRLGAINYWAPQPQRPSSRPKKEKRRDKYPKLKWRAWALACGMAAGPYLTYIPM</sequence>
<evidence type="ECO:0000256" key="1">
    <source>
        <dbReference type="SAM" id="Phobius"/>
    </source>
</evidence>
<feature type="non-terminal residue" evidence="2">
    <location>
        <position position="87"/>
    </location>
</feature>
<gene>
    <name evidence="2" type="ORF">THAOC_26775</name>
</gene>
<organism evidence="2 3">
    <name type="scientific">Thalassiosira oceanica</name>
    <name type="common">Marine diatom</name>
    <dbReference type="NCBI Taxonomy" id="159749"/>
    <lineage>
        <taxon>Eukaryota</taxon>
        <taxon>Sar</taxon>
        <taxon>Stramenopiles</taxon>
        <taxon>Ochrophyta</taxon>
        <taxon>Bacillariophyta</taxon>
        <taxon>Coscinodiscophyceae</taxon>
        <taxon>Thalassiosirophycidae</taxon>
        <taxon>Thalassiosirales</taxon>
        <taxon>Thalassiosiraceae</taxon>
        <taxon>Thalassiosira</taxon>
    </lineage>
</organism>
<keyword evidence="3" id="KW-1185">Reference proteome</keyword>
<dbReference type="EMBL" id="AGNL01037173">
    <property type="protein sequence ID" value="EJK53725.1"/>
    <property type="molecule type" value="Genomic_DNA"/>
</dbReference>
<feature type="transmembrane region" description="Helical" evidence="1">
    <location>
        <begin position="67"/>
        <end position="85"/>
    </location>
</feature>
<accession>K0RKM0</accession>
<reference evidence="2 3" key="1">
    <citation type="journal article" date="2012" name="Genome Biol.">
        <title>Genome and low-iron response of an oceanic diatom adapted to chronic iron limitation.</title>
        <authorList>
            <person name="Lommer M."/>
            <person name="Specht M."/>
            <person name="Roy A.S."/>
            <person name="Kraemer L."/>
            <person name="Andreson R."/>
            <person name="Gutowska M.A."/>
            <person name="Wolf J."/>
            <person name="Bergner S.V."/>
            <person name="Schilhabel M.B."/>
            <person name="Klostermeier U.C."/>
            <person name="Beiko R.G."/>
            <person name="Rosenstiel P."/>
            <person name="Hippler M."/>
            <person name="Laroche J."/>
        </authorList>
    </citation>
    <scope>NUCLEOTIDE SEQUENCE [LARGE SCALE GENOMIC DNA]</scope>
    <source>
        <strain evidence="2 3">CCMP1005</strain>
    </source>
</reference>
<protein>
    <submittedName>
        <fullName evidence="2">Uncharacterized protein</fullName>
    </submittedName>
</protein>
<keyword evidence="1" id="KW-1133">Transmembrane helix</keyword>
<dbReference type="AlphaFoldDB" id="K0RKM0"/>
<keyword evidence="1" id="KW-0472">Membrane</keyword>
<evidence type="ECO:0000313" key="2">
    <source>
        <dbReference type="EMBL" id="EJK53725.1"/>
    </source>
</evidence>
<name>K0RKM0_THAOC</name>
<dbReference type="Proteomes" id="UP000266841">
    <property type="component" value="Unassembled WGS sequence"/>
</dbReference>
<evidence type="ECO:0000313" key="3">
    <source>
        <dbReference type="Proteomes" id="UP000266841"/>
    </source>
</evidence>
<proteinExistence type="predicted"/>
<comment type="caution">
    <text evidence="2">The sequence shown here is derived from an EMBL/GenBank/DDBJ whole genome shotgun (WGS) entry which is preliminary data.</text>
</comment>
<keyword evidence="1" id="KW-0812">Transmembrane</keyword>